<sequence>MKKHNYISYFLILLGGGLAIYGQSGAEKNVLVLVLGIIVLMFGIFRISSHIPSKYEKELEREKTQENEEDEL</sequence>
<keyword evidence="1" id="KW-0812">Transmembrane</keyword>
<proteinExistence type="predicted"/>
<evidence type="ECO:0000256" key="1">
    <source>
        <dbReference type="SAM" id="Phobius"/>
    </source>
</evidence>
<keyword evidence="3" id="KW-1185">Reference proteome</keyword>
<dbReference type="EMBL" id="JBHULS010000004">
    <property type="protein sequence ID" value="MFD2552297.1"/>
    <property type="molecule type" value="Genomic_DNA"/>
</dbReference>
<keyword evidence="1" id="KW-0472">Membrane</keyword>
<dbReference type="Proteomes" id="UP001597472">
    <property type="component" value="Unassembled WGS sequence"/>
</dbReference>
<gene>
    <name evidence="2" type="ORF">ACFSQP_10755</name>
</gene>
<keyword evidence="1" id="KW-1133">Transmembrane helix</keyword>
<feature type="transmembrane region" description="Helical" evidence="1">
    <location>
        <begin position="7"/>
        <end position="24"/>
    </location>
</feature>
<evidence type="ECO:0008006" key="4">
    <source>
        <dbReference type="Google" id="ProtNLM"/>
    </source>
</evidence>
<name>A0ABW5KXE9_9FLAO</name>
<feature type="transmembrane region" description="Helical" evidence="1">
    <location>
        <begin position="30"/>
        <end position="47"/>
    </location>
</feature>
<evidence type="ECO:0000313" key="2">
    <source>
        <dbReference type="EMBL" id="MFD2552297.1"/>
    </source>
</evidence>
<protein>
    <recommendedName>
        <fullName evidence="4">DUF3098 domain-containing protein</fullName>
    </recommendedName>
</protein>
<accession>A0ABW5KXE9</accession>
<dbReference type="RefSeq" id="WP_376894267.1">
    <property type="nucleotide sequence ID" value="NZ_JBHULS010000004.1"/>
</dbReference>
<organism evidence="2 3">
    <name type="scientific">Bizionia sediminis</name>
    <dbReference type="NCBI Taxonomy" id="1737064"/>
    <lineage>
        <taxon>Bacteria</taxon>
        <taxon>Pseudomonadati</taxon>
        <taxon>Bacteroidota</taxon>
        <taxon>Flavobacteriia</taxon>
        <taxon>Flavobacteriales</taxon>
        <taxon>Flavobacteriaceae</taxon>
        <taxon>Bizionia</taxon>
    </lineage>
</organism>
<reference evidence="3" key="1">
    <citation type="journal article" date="2019" name="Int. J. Syst. Evol. Microbiol.">
        <title>The Global Catalogue of Microorganisms (GCM) 10K type strain sequencing project: providing services to taxonomists for standard genome sequencing and annotation.</title>
        <authorList>
            <consortium name="The Broad Institute Genomics Platform"/>
            <consortium name="The Broad Institute Genome Sequencing Center for Infectious Disease"/>
            <person name="Wu L."/>
            <person name="Ma J."/>
        </authorList>
    </citation>
    <scope>NUCLEOTIDE SEQUENCE [LARGE SCALE GENOMIC DNA]</scope>
    <source>
        <strain evidence="3">KCTC 42587</strain>
    </source>
</reference>
<comment type="caution">
    <text evidence="2">The sequence shown here is derived from an EMBL/GenBank/DDBJ whole genome shotgun (WGS) entry which is preliminary data.</text>
</comment>
<evidence type="ECO:0000313" key="3">
    <source>
        <dbReference type="Proteomes" id="UP001597472"/>
    </source>
</evidence>